<evidence type="ECO:0000259" key="1">
    <source>
        <dbReference type="Pfam" id="PF01400"/>
    </source>
</evidence>
<dbReference type="EMBL" id="FCOL02000010">
    <property type="protein sequence ID" value="SAL49890.1"/>
    <property type="molecule type" value="Genomic_DNA"/>
</dbReference>
<gene>
    <name evidence="2" type="ORF">AWB67_02283</name>
</gene>
<dbReference type="Gene3D" id="3.40.390.10">
    <property type="entry name" value="Collagenase (Catalytic Domain)"/>
    <property type="match status" value="1"/>
</dbReference>
<proteinExistence type="predicted"/>
<dbReference type="InterPro" id="IPR024079">
    <property type="entry name" value="MetalloPept_cat_dom_sf"/>
</dbReference>
<keyword evidence="3" id="KW-1185">Reference proteome</keyword>
<dbReference type="GO" id="GO:0004222">
    <property type="term" value="F:metalloendopeptidase activity"/>
    <property type="evidence" value="ECO:0007669"/>
    <property type="project" value="InterPro"/>
</dbReference>
<comment type="caution">
    <text evidence="2">The sequence shown here is derived from an EMBL/GenBank/DDBJ whole genome shotgun (WGS) entry which is preliminary data.</text>
</comment>
<evidence type="ECO:0000313" key="3">
    <source>
        <dbReference type="Proteomes" id="UP000054925"/>
    </source>
</evidence>
<dbReference type="Proteomes" id="UP000054925">
    <property type="component" value="Unassembled WGS sequence"/>
</dbReference>
<organism evidence="2 3">
    <name type="scientific">Caballeronia terrestris</name>
    <dbReference type="NCBI Taxonomy" id="1226301"/>
    <lineage>
        <taxon>Bacteria</taxon>
        <taxon>Pseudomonadati</taxon>
        <taxon>Pseudomonadota</taxon>
        <taxon>Betaproteobacteria</taxon>
        <taxon>Burkholderiales</taxon>
        <taxon>Burkholderiaceae</taxon>
        <taxon>Caballeronia</taxon>
    </lineage>
</organism>
<protein>
    <submittedName>
        <fullName evidence="2">Astacin (Peptidase family M12A)</fullName>
    </submittedName>
</protein>
<dbReference type="InterPro" id="IPR001506">
    <property type="entry name" value="Peptidase_M12A"/>
</dbReference>
<dbReference type="GO" id="GO:0006508">
    <property type="term" value="P:proteolysis"/>
    <property type="evidence" value="ECO:0007669"/>
    <property type="project" value="InterPro"/>
</dbReference>
<evidence type="ECO:0000313" key="2">
    <source>
        <dbReference type="EMBL" id="SAL49890.1"/>
    </source>
</evidence>
<dbReference type="Pfam" id="PF01400">
    <property type="entry name" value="Astacin"/>
    <property type="match status" value="1"/>
</dbReference>
<dbReference type="AlphaFoldDB" id="A0A158I1J5"/>
<feature type="domain" description="Peptidase M12A" evidence="1">
    <location>
        <begin position="186"/>
        <end position="261"/>
    </location>
</feature>
<dbReference type="SUPFAM" id="SSF55486">
    <property type="entry name" value="Metalloproteases ('zincins'), catalytic domain"/>
    <property type="match status" value="1"/>
</dbReference>
<name>A0A158I1J5_9BURK</name>
<accession>A0A158I1J5</accession>
<sequence>MATYRQAFLVSALIAGGSFQVEAHDLQGLMAVNSLPKKIQEQLKDNQKLRDADLPALTDPNLTDEQRKKLVKEKKLPKRFESFESVLNALALWPQKQHLNLCAFNGSGQVRNAVLEVAQGVISETNLSVSDSIPNCTRDDPAEIRITFRTKGYWSYVGTEALQIPTNLPTLGLSNIDLRLPLDEGSKGVIRHEFMHALGALHEHQHPSVNCEDELNWDYVAKTMHWSPKEMDVNFKQLVFNKNIKASEYDPKSIMHYQLRADYWKKGANSSCYLPFQNTILSDGDVKMMRQTYPKQ</sequence>
<reference evidence="2" key="1">
    <citation type="submission" date="2016-01" db="EMBL/GenBank/DDBJ databases">
        <authorList>
            <person name="Peeters C."/>
        </authorList>
    </citation>
    <scope>NUCLEOTIDE SEQUENCE [LARGE SCALE GENOMIC DNA]</scope>
    <source>
        <strain evidence="2">LMG 22937</strain>
    </source>
</reference>